<dbReference type="RefSeq" id="WP_213235532.1">
    <property type="nucleotide sequence ID" value="NZ_JAHBCL010000004.1"/>
</dbReference>
<accession>A0ABS5PKI9</accession>
<evidence type="ECO:0000256" key="4">
    <source>
        <dbReference type="ARBA" id="ARBA00022438"/>
    </source>
</evidence>
<dbReference type="SUPFAM" id="SSF55031">
    <property type="entry name" value="Bacterial exopeptidase dimerisation domain"/>
    <property type="match status" value="1"/>
</dbReference>
<dbReference type="PROSITE" id="PS00759">
    <property type="entry name" value="ARGE_DAPE_CPG2_2"/>
    <property type="match status" value="1"/>
</dbReference>
<dbReference type="Pfam" id="PF01546">
    <property type="entry name" value="Peptidase_M20"/>
    <property type="match status" value="1"/>
</dbReference>
<dbReference type="InterPro" id="IPR002933">
    <property type="entry name" value="Peptidase_M20"/>
</dbReference>
<dbReference type="NCBIfam" id="TIGR01882">
    <property type="entry name" value="peptidase-T"/>
    <property type="match status" value="1"/>
</dbReference>
<evidence type="ECO:0000256" key="7">
    <source>
        <dbReference type="ARBA" id="ARBA00022801"/>
    </source>
</evidence>
<sequence length="412" mass="45023">MKVKERFLKYVAIETTSDPTSETCPSSAKQRVLGDALVAEMQAIGISNVTMDKNGYIYGELPAKNCDGLGPKVAFLAHMDTSPDFSGKDVKARVVEAYDGSDIVLNEAEGIVMSPKKFESLEKYIGQDLIVTDGTTLLGADDKAGVAEIMTMAECLLNDPDAVHGPIKIAFTPDEEIGRGADLFDLGQLKADFGYTVDGGEIGEIEFENFNAASAIVTINGSNIHPGYAKLKMKNALLIGMAFHEMLPVFENPAYTEGYEGFSHLNDFEGNVEKAVMRYIIRDHDMAKFEIKKARFERIAAYLNAEYGEGTIVLDLKDSYYNMREKVAPHMHMIDVAAEAMHTQGVTPIVVPIRGGTDGSRLSFMGLPCPNLCTGGHNFHGKFEYIPVQSMTKTVSILIEIAKRYAAMPSEA</sequence>
<gene>
    <name evidence="12" type="primary">pepT</name>
    <name evidence="12" type="ORF">KHM83_03230</name>
</gene>
<proteinExistence type="inferred from homology"/>
<dbReference type="PIRSF" id="PIRSF037215">
    <property type="entry name" value="Peptidase_M20B"/>
    <property type="match status" value="1"/>
</dbReference>
<dbReference type="EC" id="3.4.11.4" evidence="10"/>
<dbReference type="InterPro" id="IPR010161">
    <property type="entry name" value="Peptidase_M20B"/>
</dbReference>
<evidence type="ECO:0000259" key="11">
    <source>
        <dbReference type="Pfam" id="PF07687"/>
    </source>
</evidence>
<dbReference type="Gene3D" id="3.30.70.360">
    <property type="match status" value="1"/>
</dbReference>
<comment type="caution">
    <text evidence="12">The sequence shown here is derived from an EMBL/GenBank/DDBJ whole genome shotgun (WGS) entry which is preliminary data.</text>
</comment>
<keyword evidence="5" id="KW-0645">Protease</keyword>
<evidence type="ECO:0000256" key="2">
    <source>
        <dbReference type="ARBA" id="ARBA00001947"/>
    </source>
</evidence>
<keyword evidence="7 12" id="KW-0378">Hydrolase</keyword>
<evidence type="ECO:0000256" key="6">
    <source>
        <dbReference type="ARBA" id="ARBA00022723"/>
    </source>
</evidence>
<keyword evidence="9" id="KW-0482">Metalloprotease</keyword>
<comment type="cofactor">
    <cofactor evidence="2">
        <name>Zn(2+)</name>
        <dbReference type="ChEBI" id="CHEBI:29105"/>
    </cofactor>
</comment>
<keyword evidence="13" id="KW-1185">Reference proteome</keyword>
<dbReference type="CDD" id="cd03892">
    <property type="entry name" value="M20_peptT"/>
    <property type="match status" value="1"/>
</dbReference>
<keyword evidence="4 12" id="KW-0031">Aminopeptidase</keyword>
<organism evidence="12 13">
    <name type="scientific">Fusibacter paucivorans</name>
    <dbReference type="NCBI Taxonomy" id="76009"/>
    <lineage>
        <taxon>Bacteria</taxon>
        <taxon>Bacillati</taxon>
        <taxon>Bacillota</taxon>
        <taxon>Clostridia</taxon>
        <taxon>Eubacteriales</taxon>
        <taxon>Eubacteriales Family XII. Incertae Sedis</taxon>
        <taxon>Fusibacter</taxon>
    </lineage>
</organism>
<dbReference type="Proteomes" id="UP000746471">
    <property type="component" value="Unassembled WGS sequence"/>
</dbReference>
<dbReference type="NCBIfam" id="NF009920">
    <property type="entry name" value="PRK13381.1"/>
    <property type="match status" value="1"/>
</dbReference>
<evidence type="ECO:0000256" key="5">
    <source>
        <dbReference type="ARBA" id="ARBA00022670"/>
    </source>
</evidence>
<name>A0ABS5PKI9_9FIRM</name>
<dbReference type="GO" id="GO:0045148">
    <property type="term" value="F:tripeptide aminopeptidase activity"/>
    <property type="evidence" value="ECO:0007669"/>
    <property type="project" value="UniProtKB-EC"/>
</dbReference>
<evidence type="ECO:0000256" key="1">
    <source>
        <dbReference type="ARBA" id="ARBA00000870"/>
    </source>
</evidence>
<dbReference type="PANTHER" id="PTHR42994">
    <property type="entry name" value="PEPTIDASE T"/>
    <property type="match status" value="1"/>
</dbReference>
<dbReference type="InterPro" id="IPR001261">
    <property type="entry name" value="ArgE/DapE_CS"/>
</dbReference>
<dbReference type="Gene3D" id="3.40.630.10">
    <property type="entry name" value="Zn peptidases"/>
    <property type="match status" value="1"/>
</dbReference>
<dbReference type="NCBIfam" id="NF003976">
    <property type="entry name" value="PRK05469.1"/>
    <property type="match status" value="1"/>
</dbReference>
<dbReference type="InterPro" id="IPR011650">
    <property type="entry name" value="Peptidase_M20_dimer"/>
</dbReference>
<keyword evidence="8" id="KW-0862">Zinc</keyword>
<dbReference type="SUPFAM" id="SSF53187">
    <property type="entry name" value="Zn-dependent exopeptidases"/>
    <property type="match status" value="1"/>
</dbReference>
<evidence type="ECO:0000256" key="10">
    <source>
        <dbReference type="NCBIfam" id="TIGR01882"/>
    </source>
</evidence>
<evidence type="ECO:0000313" key="12">
    <source>
        <dbReference type="EMBL" id="MBS7525684.1"/>
    </source>
</evidence>
<comment type="similarity">
    <text evidence="3">Belongs to the peptidase M20B family.</text>
</comment>
<dbReference type="EMBL" id="JAHBCL010000004">
    <property type="protein sequence ID" value="MBS7525684.1"/>
    <property type="molecule type" value="Genomic_DNA"/>
</dbReference>
<dbReference type="PANTHER" id="PTHR42994:SF1">
    <property type="entry name" value="PEPTIDASE T"/>
    <property type="match status" value="1"/>
</dbReference>
<evidence type="ECO:0000256" key="8">
    <source>
        <dbReference type="ARBA" id="ARBA00022833"/>
    </source>
</evidence>
<evidence type="ECO:0000256" key="3">
    <source>
        <dbReference type="ARBA" id="ARBA00009692"/>
    </source>
</evidence>
<dbReference type="PROSITE" id="PS00758">
    <property type="entry name" value="ARGE_DAPE_CPG2_1"/>
    <property type="match status" value="1"/>
</dbReference>
<reference evidence="12 13" key="1">
    <citation type="submission" date="2021-05" db="EMBL/GenBank/DDBJ databases">
        <title>Fusibacter ferrireducens sp. nov., an anaerobic, sulfur- and Fe-reducing bacterium isolated from the mangrove sediment.</title>
        <authorList>
            <person name="Qiu D."/>
        </authorList>
    </citation>
    <scope>NUCLEOTIDE SEQUENCE [LARGE SCALE GENOMIC DNA]</scope>
    <source>
        <strain evidence="12 13">DSM 12116</strain>
    </source>
</reference>
<keyword evidence="6" id="KW-0479">Metal-binding</keyword>
<evidence type="ECO:0000256" key="9">
    <source>
        <dbReference type="ARBA" id="ARBA00023049"/>
    </source>
</evidence>
<comment type="catalytic activity">
    <reaction evidence="1">
        <text>Release of the N-terminal residue from a tripeptide.</text>
        <dbReference type="EC" id="3.4.11.4"/>
    </reaction>
</comment>
<dbReference type="Pfam" id="PF07687">
    <property type="entry name" value="M20_dimer"/>
    <property type="match status" value="1"/>
</dbReference>
<feature type="domain" description="Peptidase M20 dimerisation" evidence="11">
    <location>
        <begin position="208"/>
        <end position="310"/>
    </location>
</feature>
<evidence type="ECO:0000313" key="13">
    <source>
        <dbReference type="Proteomes" id="UP000746471"/>
    </source>
</evidence>
<protein>
    <recommendedName>
        <fullName evidence="10">Peptidase T</fullName>
        <ecNumber evidence="10">3.4.11.4</ecNumber>
    </recommendedName>
</protein>
<dbReference type="InterPro" id="IPR036264">
    <property type="entry name" value="Bact_exopeptidase_dim_dom"/>
</dbReference>